<accession>A0ABR8WQM6</accession>
<sequence>MIKKFTKLLNIVASLLIGSLILWNCEPDADQLGSQFFQNGATGNEDYFDVIAYNVFNGTPGVLNSDSIRTDATRLQSATLGAFREPQFGLQKSSYVSQVRLSAYSPDFGTNPVLDSAVLVIKPLYASDSVRTTTQEDYIYPDGALPAKKVVNTYPILKYGQTKLNGKTIFNIKVQEVTQFLFANTDAAYSNKEVSTGSVIGGRAFNGDISSVKITRDSDNSELFNRDANLRIPLDSTFFQNKIIKASAADLADAASFIRYFRGVKLSVDENDGYLFNFDPNSVTINLYYKKNKTATTTGEREAATFALDLGAANAHFNQITFDRTNTPSAAIVQPQNMIDGEPTVFAQGMGGPGVGLKIRASDIAVLRDMFNNEKIGIVSAKLRLYTDVSAWNNNFKKPNYFVVKQQGLDTFLEDMTTLAYAPNFSLVKGFDLDKNPAHYDIAITQTLKNIIEKNVEPKDLIINVGTYTTDASGGLAGLVQPAFAQTYNTRAYTPNRVVLVGTRPGDDRGAKLVVTYGKK</sequence>
<organism evidence="2 3">
    <name type="scientific">Kaistella pullorum</name>
    <dbReference type="NCBI Taxonomy" id="2763074"/>
    <lineage>
        <taxon>Bacteria</taxon>
        <taxon>Pseudomonadati</taxon>
        <taxon>Bacteroidota</taxon>
        <taxon>Flavobacteriia</taxon>
        <taxon>Flavobacteriales</taxon>
        <taxon>Weeksellaceae</taxon>
        <taxon>Chryseobacterium group</taxon>
        <taxon>Kaistella</taxon>
    </lineage>
</organism>
<name>A0ABR8WQM6_9FLAO</name>
<dbReference type="InterPro" id="IPR025366">
    <property type="entry name" value="DUF4270"/>
</dbReference>
<feature type="chain" id="PRO_5045441092" evidence="1">
    <location>
        <begin position="25"/>
        <end position="520"/>
    </location>
</feature>
<gene>
    <name evidence="2" type="ORF">H9628_10980</name>
</gene>
<evidence type="ECO:0000256" key="1">
    <source>
        <dbReference type="SAM" id="SignalP"/>
    </source>
</evidence>
<dbReference type="RefSeq" id="WP_251834189.1">
    <property type="nucleotide sequence ID" value="NZ_JACSPS010000004.1"/>
</dbReference>
<feature type="signal peptide" evidence="1">
    <location>
        <begin position="1"/>
        <end position="24"/>
    </location>
</feature>
<keyword evidence="1" id="KW-0732">Signal</keyword>
<protein>
    <submittedName>
        <fullName evidence="2">DUF4270 domain-containing protein</fullName>
    </submittedName>
</protein>
<dbReference type="Proteomes" id="UP000626242">
    <property type="component" value="Unassembled WGS sequence"/>
</dbReference>
<dbReference type="Pfam" id="PF14092">
    <property type="entry name" value="DUF4270"/>
    <property type="match status" value="1"/>
</dbReference>
<evidence type="ECO:0000313" key="3">
    <source>
        <dbReference type="Proteomes" id="UP000626242"/>
    </source>
</evidence>
<dbReference type="EMBL" id="JACSPS010000004">
    <property type="protein sequence ID" value="MBD8018996.1"/>
    <property type="molecule type" value="Genomic_DNA"/>
</dbReference>
<keyword evidence="3" id="KW-1185">Reference proteome</keyword>
<proteinExistence type="predicted"/>
<comment type="caution">
    <text evidence="2">The sequence shown here is derived from an EMBL/GenBank/DDBJ whole genome shotgun (WGS) entry which is preliminary data.</text>
</comment>
<reference evidence="2 3" key="1">
    <citation type="submission" date="2020-08" db="EMBL/GenBank/DDBJ databases">
        <title>A Genomic Blueprint of the Chicken Gut Microbiome.</title>
        <authorList>
            <person name="Gilroy R."/>
            <person name="Ravi A."/>
            <person name="Getino M."/>
            <person name="Pursley I."/>
            <person name="Horton D.L."/>
            <person name="Alikhan N.-F."/>
            <person name="Baker D."/>
            <person name="Gharbi K."/>
            <person name="Hall N."/>
            <person name="Watson M."/>
            <person name="Adriaenssens E.M."/>
            <person name="Foster-Nyarko E."/>
            <person name="Jarju S."/>
            <person name="Secka A."/>
            <person name="Antonio M."/>
            <person name="Oren A."/>
            <person name="Chaudhuri R."/>
            <person name="La Ragione R.M."/>
            <person name="Hildebrand F."/>
            <person name="Pallen M.J."/>
        </authorList>
    </citation>
    <scope>NUCLEOTIDE SEQUENCE [LARGE SCALE GENOMIC DNA]</scope>
    <source>
        <strain evidence="2 3">Sa1CVA4</strain>
    </source>
</reference>
<evidence type="ECO:0000313" key="2">
    <source>
        <dbReference type="EMBL" id="MBD8018996.1"/>
    </source>
</evidence>